<dbReference type="PANTHER" id="PTHR33343:SF1">
    <property type="entry name" value="LARGE RIBOSOMAL SUBUNIT PROTEIN BL35M"/>
    <property type="match status" value="1"/>
</dbReference>
<dbReference type="Gene3D" id="4.10.410.60">
    <property type="match status" value="1"/>
</dbReference>
<gene>
    <name evidence="4 7" type="primary">rpmI</name>
    <name evidence="7" type="ORF">ACFYTF_18685</name>
</gene>
<evidence type="ECO:0000313" key="8">
    <source>
        <dbReference type="Proteomes" id="UP001601444"/>
    </source>
</evidence>
<comment type="caution">
    <text evidence="7">The sequence shown here is derived from an EMBL/GenBank/DDBJ whole genome shotgun (WGS) entry which is preliminary data.</text>
</comment>
<evidence type="ECO:0000256" key="5">
    <source>
        <dbReference type="RuleBase" id="RU000568"/>
    </source>
</evidence>
<name>A0ABW6PR81_9NOCA</name>
<dbReference type="EMBL" id="JBIAMX010000011">
    <property type="protein sequence ID" value="MFF0544859.1"/>
    <property type="molecule type" value="Genomic_DNA"/>
</dbReference>
<sequence length="65" mass="7372">MPKNKTHSGASKRFKVSGRGKLLRQQANRRHLLEHKSTRRTRRLDGTESVAAVDVPRVKRLLGLA</sequence>
<dbReference type="InterPro" id="IPR037229">
    <property type="entry name" value="Ribosomal_bL35_sf"/>
</dbReference>
<dbReference type="InterPro" id="IPR001706">
    <property type="entry name" value="Ribosomal_bL35"/>
</dbReference>
<dbReference type="NCBIfam" id="TIGR00001">
    <property type="entry name" value="rpmI_bact"/>
    <property type="match status" value="1"/>
</dbReference>
<evidence type="ECO:0000256" key="2">
    <source>
        <dbReference type="ARBA" id="ARBA00022980"/>
    </source>
</evidence>
<evidence type="ECO:0000256" key="4">
    <source>
        <dbReference type="HAMAP-Rule" id="MF_00514"/>
    </source>
</evidence>
<comment type="similarity">
    <text evidence="1 4 5">Belongs to the bacterial ribosomal protein bL35 family.</text>
</comment>
<keyword evidence="3 4" id="KW-0687">Ribonucleoprotein</keyword>
<dbReference type="InterPro" id="IPR021137">
    <property type="entry name" value="Ribosomal_bL35-like"/>
</dbReference>
<proteinExistence type="inferred from homology"/>
<dbReference type="PRINTS" id="PR00064">
    <property type="entry name" value="RIBOSOMALL35"/>
</dbReference>
<evidence type="ECO:0000313" key="7">
    <source>
        <dbReference type="EMBL" id="MFF0544859.1"/>
    </source>
</evidence>
<dbReference type="GO" id="GO:0005840">
    <property type="term" value="C:ribosome"/>
    <property type="evidence" value="ECO:0007669"/>
    <property type="project" value="UniProtKB-KW"/>
</dbReference>
<dbReference type="RefSeq" id="WP_043650577.1">
    <property type="nucleotide sequence ID" value="NZ_JBIAMX010000011.1"/>
</dbReference>
<dbReference type="InterPro" id="IPR018265">
    <property type="entry name" value="Ribosomal_bL35_CS"/>
</dbReference>
<feature type="compositionally biased region" description="Basic residues" evidence="6">
    <location>
        <begin position="1"/>
        <end position="42"/>
    </location>
</feature>
<protein>
    <recommendedName>
        <fullName evidence="4">Large ribosomal subunit protein bL35</fullName>
    </recommendedName>
</protein>
<dbReference type="Proteomes" id="UP001601444">
    <property type="component" value="Unassembled WGS sequence"/>
</dbReference>
<organism evidence="7 8">
    <name type="scientific">Nocardia thailandica</name>
    <dbReference type="NCBI Taxonomy" id="257275"/>
    <lineage>
        <taxon>Bacteria</taxon>
        <taxon>Bacillati</taxon>
        <taxon>Actinomycetota</taxon>
        <taxon>Actinomycetes</taxon>
        <taxon>Mycobacteriales</taxon>
        <taxon>Nocardiaceae</taxon>
        <taxon>Nocardia</taxon>
    </lineage>
</organism>
<dbReference type="HAMAP" id="MF_00514">
    <property type="entry name" value="Ribosomal_bL35"/>
    <property type="match status" value="1"/>
</dbReference>
<dbReference type="PANTHER" id="PTHR33343">
    <property type="entry name" value="54S RIBOSOMAL PROTEIN BL35M"/>
    <property type="match status" value="1"/>
</dbReference>
<dbReference type="Pfam" id="PF01632">
    <property type="entry name" value="Ribosomal_L35p"/>
    <property type="match status" value="1"/>
</dbReference>
<evidence type="ECO:0000256" key="3">
    <source>
        <dbReference type="ARBA" id="ARBA00023274"/>
    </source>
</evidence>
<keyword evidence="8" id="KW-1185">Reference proteome</keyword>
<feature type="region of interest" description="Disordered" evidence="6">
    <location>
        <begin position="1"/>
        <end position="46"/>
    </location>
</feature>
<dbReference type="SUPFAM" id="SSF143034">
    <property type="entry name" value="L35p-like"/>
    <property type="match status" value="1"/>
</dbReference>
<keyword evidence="2 4" id="KW-0689">Ribosomal protein</keyword>
<reference evidence="7 8" key="1">
    <citation type="submission" date="2024-10" db="EMBL/GenBank/DDBJ databases">
        <title>The Natural Products Discovery Center: Release of the First 8490 Sequenced Strains for Exploring Actinobacteria Biosynthetic Diversity.</title>
        <authorList>
            <person name="Kalkreuter E."/>
            <person name="Kautsar S.A."/>
            <person name="Yang D."/>
            <person name="Bader C.D."/>
            <person name="Teijaro C.N."/>
            <person name="Fluegel L."/>
            <person name="Davis C.M."/>
            <person name="Simpson J.R."/>
            <person name="Lauterbach L."/>
            <person name="Steele A.D."/>
            <person name="Gui C."/>
            <person name="Meng S."/>
            <person name="Li G."/>
            <person name="Viehrig K."/>
            <person name="Ye F."/>
            <person name="Su P."/>
            <person name="Kiefer A.F."/>
            <person name="Nichols A."/>
            <person name="Cepeda A.J."/>
            <person name="Yan W."/>
            <person name="Fan B."/>
            <person name="Jiang Y."/>
            <person name="Adhikari A."/>
            <person name="Zheng C.-J."/>
            <person name="Schuster L."/>
            <person name="Cowan T.M."/>
            <person name="Smanski M.J."/>
            <person name="Chevrette M.G."/>
            <person name="De Carvalho L.P.S."/>
            <person name="Shen B."/>
        </authorList>
    </citation>
    <scope>NUCLEOTIDE SEQUENCE [LARGE SCALE GENOMIC DNA]</scope>
    <source>
        <strain evidence="7 8">NPDC004045</strain>
    </source>
</reference>
<dbReference type="PROSITE" id="PS00936">
    <property type="entry name" value="RIBOSOMAL_L35"/>
    <property type="match status" value="1"/>
</dbReference>
<evidence type="ECO:0000256" key="6">
    <source>
        <dbReference type="SAM" id="MobiDB-lite"/>
    </source>
</evidence>
<evidence type="ECO:0000256" key="1">
    <source>
        <dbReference type="ARBA" id="ARBA00006598"/>
    </source>
</evidence>
<accession>A0ABW6PR81</accession>